<sequence length="591" mass="68448">MKLSSPSEQKTLFSYLYSSDTTINTARNASIEKKENTESPSIVENIEKKYKKEDSDQINGFSLKDLLPSPPRINKNDDIVSDSSESCENIQKYISDDKKIEEEFCYNKNECNFDNNLGVYNNEAFFYDNMDRKNKLNSKYINCTTKDIKICDKSAYRRNYYGIHELTNILVDILKTDSIIIIPIDFVTLFLEVIFHIFYVLGKKEDKIPITICSPIFNKLSKIVNIQSEWLCELFSGAVYKGIEPFSFSAYDNLTICSSVFDITSAPKILFLDSVFYDFLCNSYAFDNISKRKPQKKSRFDKSSSKNNSREICNFDSFNKKCNGQDDKIKIQESSISIDTNHIDKNTLSCVSDSTANSIPEDFLKIYENNINSDDNTNFSSCNENNSDDSNKKNIDISSKEIFNKFDSADDQTKLSQEIDSSDKKTAKTSISDKSSNKNNTYNIFNNQIVIAINNNVKTYDININIKLEANISEILEKTHYCRILTTEPHKNTSAFLDNKFYVIEEKAIDKYVTIKNTDQVFTKEYNNKIQFMLEGNITNDNGKYYINCKESFVKKLFRDKRYLFVDGYYIFLKERVKIKITESQVLLYHF</sequence>
<dbReference type="VEuPathDB" id="MicrosporidiaDB:EDEG_03201"/>
<name>J9DIB9_EDHAE</name>
<accession>J9DIB9</accession>
<dbReference type="EMBL" id="AFBI03000075">
    <property type="protein sequence ID" value="EJW02370.1"/>
    <property type="molecule type" value="Genomic_DNA"/>
</dbReference>
<dbReference type="InterPro" id="IPR036866">
    <property type="entry name" value="RibonucZ/Hydroxyglut_hydro"/>
</dbReference>
<dbReference type="SUPFAM" id="SSF56281">
    <property type="entry name" value="Metallo-hydrolase/oxidoreductase"/>
    <property type="match status" value="1"/>
</dbReference>
<evidence type="ECO:0000313" key="3">
    <source>
        <dbReference type="Proteomes" id="UP000003163"/>
    </source>
</evidence>
<reference evidence="2 3" key="1">
    <citation type="submission" date="2011-08" db="EMBL/GenBank/DDBJ databases">
        <authorList>
            <person name="Liu Z.J."/>
            <person name="Shi F.L."/>
            <person name="Lu J.Q."/>
            <person name="Li M."/>
            <person name="Wang Z.L."/>
        </authorList>
    </citation>
    <scope>NUCLEOTIDE SEQUENCE [LARGE SCALE GENOMIC DNA]</scope>
    <source>
        <strain evidence="2 3">USNM 41457</strain>
    </source>
</reference>
<feature type="region of interest" description="Disordered" evidence="1">
    <location>
        <begin position="414"/>
        <end position="434"/>
    </location>
</feature>
<dbReference type="OrthoDB" id="2194974at2759"/>
<evidence type="ECO:0008006" key="4">
    <source>
        <dbReference type="Google" id="ProtNLM"/>
    </source>
</evidence>
<keyword evidence="3" id="KW-1185">Reference proteome</keyword>
<organism evidence="2 3">
    <name type="scientific">Edhazardia aedis (strain USNM 41457)</name>
    <name type="common">Microsporidian parasite</name>
    <dbReference type="NCBI Taxonomy" id="1003232"/>
    <lineage>
        <taxon>Eukaryota</taxon>
        <taxon>Fungi</taxon>
        <taxon>Fungi incertae sedis</taxon>
        <taxon>Microsporidia</taxon>
        <taxon>Edhazardia</taxon>
    </lineage>
</organism>
<comment type="caution">
    <text evidence="2">The sequence shown here is derived from an EMBL/GenBank/DDBJ whole genome shotgun (WGS) entry which is preliminary data.</text>
</comment>
<reference evidence="3" key="2">
    <citation type="submission" date="2015-07" db="EMBL/GenBank/DDBJ databases">
        <title>Contrasting host-pathogen interactions and genome evolution in two generalist and specialist microsporidian pathogens of mosquitoes.</title>
        <authorList>
            <consortium name="The Broad Institute Genomics Platform"/>
            <consortium name="The Broad Institute Genome Sequencing Center for Infectious Disease"/>
            <person name="Cuomo C.A."/>
            <person name="Sanscrainte N.D."/>
            <person name="Goldberg J.M."/>
            <person name="Heiman D."/>
            <person name="Young S."/>
            <person name="Zeng Q."/>
            <person name="Becnel J.J."/>
            <person name="Birren B.W."/>
        </authorList>
    </citation>
    <scope>NUCLEOTIDE SEQUENCE [LARGE SCALE GENOMIC DNA]</scope>
    <source>
        <strain evidence="3">USNM 41457</strain>
    </source>
</reference>
<dbReference type="Proteomes" id="UP000003163">
    <property type="component" value="Unassembled WGS sequence"/>
</dbReference>
<evidence type="ECO:0000313" key="2">
    <source>
        <dbReference type="EMBL" id="EJW02370.1"/>
    </source>
</evidence>
<protein>
    <recommendedName>
        <fullName evidence="4">Beta-Casp domain-containing protein</fullName>
    </recommendedName>
</protein>
<evidence type="ECO:0000256" key="1">
    <source>
        <dbReference type="SAM" id="MobiDB-lite"/>
    </source>
</evidence>
<gene>
    <name evidence="2" type="ORF">EDEG_03201</name>
</gene>
<dbReference type="AlphaFoldDB" id="J9DIB9"/>
<dbReference type="Gene3D" id="3.40.50.10890">
    <property type="match status" value="1"/>
</dbReference>
<dbReference type="HOGENOM" id="CLU_461525_0_0_1"/>
<dbReference type="InParanoid" id="J9DIB9"/>
<proteinExistence type="predicted"/>